<organism evidence="1 2">
    <name type="scientific">Rhodonellum psychrophilum GCM71 = DSM 17998</name>
    <dbReference type="NCBI Taxonomy" id="1123057"/>
    <lineage>
        <taxon>Bacteria</taxon>
        <taxon>Pseudomonadati</taxon>
        <taxon>Bacteroidota</taxon>
        <taxon>Cytophagia</taxon>
        <taxon>Cytophagales</taxon>
        <taxon>Cytophagaceae</taxon>
        <taxon>Rhodonellum</taxon>
    </lineage>
</organism>
<keyword evidence="2" id="KW-1185">Reference proteome</keyword>
<reference evidence="1 2" key="1">
    <citation type="journal article" date="2013" name="Genome Announc.">
        <title>Draft Genome Sequence of the Psychrophilic and Alkaliphilic Rhodonellum psychrophilum Strain GCM71T.</title>
        <authorList>
            <person name="Hauptmann A.L."/>
            <person name="Glaring M.A."/>
            <person name="Hallin P.F."/>
            <person name="Prieme A."/>
            <person name="Stougaard P."/>
        </authorList>
    </citation>
    <scope>NUCLEOTIDE SEQUENCE [LARGE SCALE GENOMIC DNA]</scope>
    <source>
        <strain evidence="1 2">GCM71</strain>
    </source>
</reference>
<name>U5BV05_9BACT</name>
<dbReference type="EMBL" id="AWXR01000053">
    <property type="protein sequence ID" value="ERM81354.1"/>
    <property type="molecule type" value="Genomic_DNA"/>
</dbReference>
<evidence type="ECO:0000313" key="1">
    <source>
        <dbReference type="EMBL" id="ERM81354.1"/>
    </source>
</evidence>
<dbReference type="AlphaFoldDB" id="U5BV05"/>
<evidence type="ECO:0000313" key="2">
    <source>
        <dbReference type="Proteomes" id="UP000016843"/>
    </source>
</evidence>
<gene>
    <name evidence="1" type="ORF">P872_09545</name>
</gene>
<proteinExistence type="predicted"/>
<comment type="caution">
    <text evidence="1">The sequence shown here is derived from an EMBL/GenBank/DDBJ whole genome shotgun (WGS) entry which is preliminary data.</text>
</comment>
<sequence length="43" mass="4993">MEAYPLDQSQLNIPLGIYRAAGRLLAFKILVRKSNSRIHLDFY</sequence>
<protein>
    <submittedName>
        <fullName evidence="1">Uncharacterized protein</fullName>
    </submittedName>
</protein>
<dbReference type="Proteomes" id="UP000016843">
    <property type="component" value="Unassembled WGS sequence"/>
</dbReference>
<accession>U5BV05</accession>